<protein>
    <submittedName>
        <fullName evidence="3">Outer membrane protein beta-barrel domain</fullName>
    </submittedName>
</protein>
<evidence type="ECO:0000256" key="1">
    <source>
        <dbReference type="SAM" id="SignalP"/>
    </source>
</evidence>
<dbReference type="EMBL" id="NKXO01000019">
    <property type="protein sequence ID" value="PKQ69344.1"/>
    <property type="molecule type" value="Genomic_DNA"/>
</dbReference>
<feature type="chain" id="PRO_5014813963" evidence="1">
    <location>
        <begin position="20"/>
        <end position="220"/>
    </location>
</feature>
<dbReference type="InterPro" id="IPR011250">
    <property type="entry name" value="OMP/PagP_B-barrel"/>
</dbReference>
<proteinExistence type="predicted"/>
<comment type="caution">
    <text evidence="3">The sequence shown here is derived from an EMBL/GenBank/DDBJ whole genome shotgun (WGS) entry which is preliminary data.</text>
</comment>
<gene>
    <name evidence="3" type="ORF">Rain11_1389</name>
</gene>
<evidence type="ECO:0000313" key="3">
    <source>
        <dbReference type="EMBL" id="PKQ69344.1"/>
    </source>
</evidence>
<evidence type="ECO:0000259" key="2">
    <source>
        <dbReference type="Pfam" id="PF13568"/>
    </source>
</evidence>
<evidence type="ECO:0000313" key="4">
    <source>
        <dbReference type="Proteomes" id="UP000233387"/>
    </source>
</evidence>
<dbReference type="InterPro" id="IPR025665">
    <property type="entry name" value="Beta-barrel_OMP_2"/>
</dbReference>
<dbReference type="Pfam" id="PF13568">
    <property type="entry name" value="OMP_b-brl_2"/>
    <property type="match status" value="1"/>
</dbReference>
<feature type="domain" description="Outer membrane protein beta-barrel" evidence="2">
    <location>
        <begin position="21"/>
        <end position="188"/>
    </location>
</feature>
<sequence length="220" mass="24877">MKKSAFLLLFLLFSFVGKAQDYGIRVGPNASMVLGGDKKLFHTFDKDNNEIATQPKIGFNVGFYARMPLSEHLFFRPEIGYSAKGFANQKAIYQYIDAKVYRYDFNYLDFTPLLQLGNPEYGLHMFVGPQVGYLLQSRRRLENEYGKIENIIGKKPSRIALGAVVGIGYEFASGINWALRAEYNVTPIASGVSANIFALQGMIGYNLSSINVYRRTHRNR</sequence>
<dbReference type="OrthoDB" id="838174at2"/>
<accession>A0A2N3IG93</accession>
<feature type="signal peptide" evidence="1">
    <location>
        <begin position="1"/>
        <end position="19"/>
    </location>
</feature>
<organism evidence="3 4">
    <name type="scientific">Raineya orbicola</name>
    <dbReference type="NCBI Taxonomy" id="2016530"/>
    <lineage>
        <taxon>Bacteria</taxon>
        <taxon>Pseudomonadati</taxon>
        <taxon>Bacteroidota</taxon>
        <taxon>Cytophagia</taxon>
        <taxon>Cytophagales</taxon>
        <taxon>Raineyaceae</taxon>
        <taxon>Raineya</taxon>
    </lineage>
</organism>
<keyword evidence="4" id="KW-1185">Reference proteome</keyword>
<name>A0A2N3IG93_9BACT</name>
<dbReference type="RefSeq" id="WP_101358654.1">
    <property type="nucleotide sequence ID" value="NZ_NKXO01000019.1"/>
</dbReference>
<dbReference type="Proteomes" id="UP000233387">
    <property type="component" value="Unassembled WGS sequence"/>
</dbReference>
<dbReference type="SUPFAM" id="SSF56925">
    <property type="entry name" value="OMPA-like"/>
    <property type="match status" value="1"/>
</dbReference>
<keyword evidence="1" id="KW-0732">Signal</keyword>
<dbReference type="AlphaFoldDB" id="A0A2N3IG93"/>
<reference evidence="3 4" key="1">
    <citation type="submission" date="2017-06" db="EMBL/GenBank/DDBJ databases">
        <title>Raineya orbicola gen. nov., sp. nov. a slightly thermophilic bacterium of the phylum Bacteroidetes and the description of Raineyaceae fam. nov.</title>
        <authorList>
            <person name="Albuquerque L."/>
            <person name="Polonia A.R.M."/>
            <person name="Barroso C."/>
            <person name="Froufe H.J.C."/>
            <person name="Lage O."/>
            <person name="Lobo-Da-Cunha A."/>
            <person name="Egas C."/>
            <person name="Da Costa M.S."/>
        </authorList>
    </citation>
    <scope>NUCLEOTIDE SEQUENCE [LARGE SCALE GENOMIC DNA]</scope>
    <source>
        <strain evidence="3 4">SPSPC-11</strain>
    </source>
</reference>